<evidence type="ECO:0000256" key="2">
    <source>
        <dbReference type="ARBA" id="ARBA00022741"/>
    </source>
</evidence>
<reference evidence="6" key="1">
    <citation type="submission" date="2018-05" db="EMBL/GenBank/DDBJ databases">
        <authorList>
            <person name="Lanie J.A."/>
            <person name="Ng W.-L."/>
            <person name="Kazmierczak K.M."/>
            <person name="Andrzejewski T.M."/>
            <person name="Davidsen T.M."/>
            <person name="Wayne K.J."/>
            <person name="Tettelin H."/>
            <person name="Glass J.I."/>
            <person name="Rusch D."/>
            <person name="Podicherti R."/>
            <person name="Tsui H.-C.T."/>
            <person name="Winkler M.E."/>
        </authorList>
    </citation>
    <scope>NUCLEOTIDE SEQUENCE</scope>
</reference>
<keyword evidence="2" id="KW-0547">Nucleotide-binding</keyword>
<evidence type="ECO:0000256" key="3">
    <source>
        <dbReference type="ARBA" id="ARBA00022755"/>
    </source>
</evidence>
<dbReference type="GO" id="GO:0004642">
    <property type="term" value="F:phosphoribosylformylglycinamidine synthase activity"/>
    <property type="evidence" value="ECO:0007669"/>
    <property type="project" value="TreeGrafter"/>
</dbReference>
<dbReference type="AlphaFoldDB" id="A0A382M8M1"/>
<keyword evidence="4" id="KW-0067">ATP-binding</keyword>
<evidence type="ECO:0000313" key="6">
    <source>
        <dbReference type="EMBL" id="SVC44345.1"/>
    </source>
</evidence>
<keyword evidence="1" id="KW-0436">Ligase</keyword>
<feature type="non-terminal residue" evidence="6">
    <location>
        <position position="183"/>
    </location>
</feature>
<dbReference type="GO" id="GO:0005524">
    <property type="term" value="F:ATP binding"/>
    <property type="evidence" value="ECO:0007669"/>
    <property type="project" value="UniProtKB-KW"/>
</dbReference>
<evidence type="ECO:0000256" key="4">
    <source>
        <dbReference type="ARBA" id="ARBA00022840"/>
    </source>
</evidence>
<protein>
    <recommendedName>
        <fullName evidence="5">Phosphoribosylformylglycinamidine synthase N-terminal domain-containing protein</fullName>
    </recommendedName>
</protein>
<dbReference type="InterPro" id="IPR040707">
    <property type="entry name" value="FGAR-AT_N"/>
</dbReference>
<dbReference type="SUPFAM" id="SSF82697">
    <property type="entry name" value="PurS-like"/>
    <property type="match status" value="1"/>
</dbReference>
<proteinExistence type="predicted"/>
<dbReference type="Pfam" id="PF18076">
    <property type="entry name" value="FGAR-AT_N"/>
    <property type="match status" value="1"/>
</dbReference>
<keyword evidence="3" id="KW-0658">Purine biosynthesis</keyword>
<dbReference type="GO" id="GO:0005737">
    <property type="term" value="C:cytoplasm"/>
    <property type="evidence" value="ECO:0007669"/>
    <property type="project" value="TreeGrafter"/>
</dbReference>
<evidence type="ECO:0000256" key="1">
    <source>
        <dbReference type="ARBA" id="ARBA00022598"/>
    </source>
</evidence>
<dbReference type="PANTHER" id="PTHR10099">
    <property type="entry name" value="PHOSPHORIBOSYLFORMYLGLYCINAMIDINE SYNTHASE"/>
    <property type="match status" value="1"/>
</dbReference>
<gene>
    <name evidence="6" type="ORF">METZ01_LOCUS297199</name>
</gene>
<dbReference type="PANTHER" id="PTHR10099:SF1">
    <property type="entry name" value="PHOSPHORIBOSYLFORMYLGLYCINAMIDINE SYNTHASE"/>
    <property type="match status" value="1"/>
</dbReference>
<feature type="non-terminal residue" evidence="6">
    <location>
        <position position="1"/>
    </location>
</feature>
<evidence type="ECO:0000259" key="5">
    <source>
        <dbReference type="Pfam" id="PF18076"/>
    </source>
</evidence>
<dbReference type="EMBL" id="UINC01091516">
    <property type="protein sequence ID" value="SVC44345.1"/>
    <property type="molecule type" value="Genomic_DNA"/>
</dbReference>
<dbReference type="GO" id="GO:0006164">
    <property type="term" value="P:purine nucleotide biosynthetic process"/>
    <property type="evidence" value="ECO:0007669"/>
    <property type="project" value="UniProtKB-KW"/>
</dbReference>
<sequence length="183" mass="19811">VLILEGGSAASGFRVRKILSEVRSQLAGLTALSGRYLHVAALADPFPPDQLSKLRYLLDYGQDPGDPDGDIEVLVMPRPGTVSPWSTKATDIAHRCGLANVIRLERGVSWQVQGSVTVEDLIETLGPLLHDQMTESVFLGRDRLVEIFQPAESAPLEWIDLVHGGREALASANVSRGFALSDE</sequence>
<feature type="domain" description="Phosphoribosylformylglycinamidine synthase N-terminal" evidence="5">
    <location>
        <begin position="35"/>
        <end position="148"/>
    </location>
</feature>
<organism evidence="6">
    <name type="scientific">marine metagenome</name>
    <dbReference type="NCBI Taxonomy" id="408172"/>
    <lineage>
        <taxon>unclassified sequences</taxon>
        <taxon>metagenomes</taxon>
        <taxon>ecological metagenomes</taxon>
    </lineage>
</organism>
<name>A0A382M8M1_9ZZZZ</name>
<accession>A0A382M8M1</accession>
<dbReference type="InterPro" id="IPR036604">
    <property type="entry name" value="PurS-like_sf"/>
</dbReference>